<sequence>MSQSALLYFRPPPPCKKNYWATDDGPDDHIPKPARTPGLCLFEEAEKVFECSIRSDGLRLLISLKRSADRTNKSQEAPELLLSSKWFCDLDRFNFACSGYQFSGAHLMFHELHHISLVNALRVVLSDQHP</sequence>
<accession>A0AAV3YP28</accession>
<proteinExistence type="predicted"/>
<dbReference type="EMBL" id="BLXT01001350">
    <property type="protein sequence ID" value="GFN84889.1"/>
    <property type="molecule type" value="Genomic_DNA"/>
</dbReference>
<evidence type="ECO:0000313" key="2">
    <source>
        <dbReference type="Proteomes" id="UP000735302"/>
    </source>
</evidence>
<gene>
    <name evidence="1" type="ORF">PoB_001139500</name>
</gene>
<protein>
    <submittedName>
        <fullName evidence="1">Uncharacterized protein</fullName>
    </submittedName>
</protein>
<comment type="caution">
    <text evidence="1">The sequence shown here is derived from an EMBL/GenBank/DDBJ whole genome shotgun (WGS) entry which is preliminary data.</text>
</comment>
<dbReference type="Proteomes" id="UP000735302">
    <property type="component" value="Unassembled WGS sequence"/>
</dbReference>
<dbReference type="AlphaFoldDB" id="A0AAV3YP28"/>
<reference evidence="1 2" key="1">
    <citation type="journal article" date="2021" name="Elife">
        <title>Chloroplast acquisition without the gene transfer in kleptoplastic sea slugs, Plakobranchus ocellatus.</title>
        <authorList>
            <person name="Maeda T."/>
            <person name="Takahashi S."/>
            <person name="Yoshida T."/>
            <person name="Shimamura S."/>
            <person name="Takaki Y."/>
            <person name="Nagai Y."/>
            <person name="Toyoda A."/>
            <person name="Suzuki Y."/>
            <person name="Arimoto A."/>
            <person name="Ishii H."/>
            <person name="Satoh N."/>
            <person name="Nishiyama T."/>
            <person name="Hasebe M."/>
            <person name="Maruyama T."/>
            <person name="Minagawa J."/>
            <person name="Obokata J."/>
            <person name="Shigenobu S."/>
        </authorList>
    </citation>
    <scope>NUCLEOTIDE SEQUENCE [LARGE SCALE GENOMIC DNA]</scope>
</reference>
<keyword evidence="2" id="KW-1185">Reference proteome</keyword>
<evidence type="ECO:0000313" key="1">
    <source>
        <dbReference type="EMBL" id="GFN84889.1"/>
    </source>
</evidence>
<organism evidence="1 2">
    <name type="scientific">Plakobranchus ocellatus</name>
    <dbReference type="NCBI Taxonomy" id="259542"/>
    <lineage>
        <taxon>Eukaryota</taxon>
        <taxon>Metazoa</taxon>
        <taxon>Spiralia</taxon>
        <taxon>Lophotrochozoa</taxon>
        <taxon>Mollusca</taxon>
        <taxon>Gastropoda</taxon>
        <taxon>Heterobranchia</taxon>
        <taxon>Euthyneura</taxon>
        <taxon>Panpulmonata</taxon>
        <taxon>Sacoglossa</taxon>
        <taxon>Placobranchoidea</taxon>
        <taxon>Plakobranchidae</taxon>
        <taxon>Plakobranchus</taxon>
    </lineage>
</organism>
<name>A0AAV3YP28_9GAST</name>